<feature type="compositionally biased region" description="Basic and acidic residues" evidence="1">
    <location>
        <begin position="9"/>
        <end position="19"/>
    </location>
</feature>
<feature type="compositionally biased region" description="Basic and acidic residues" evidence="1">
    <location>
        <begin position="143"/>
        <end position="152"/>
    </location>
</feature>
<feature type="region of interest" description="Disordered" evidence="1">
    <location>
        <begin position="82"/>
        <end position="172"/>
    </location>
</feature>
<comment type="caution">
    <text evidence="2">The sequence shown here is derived from an EMBL/GenBank/DDBJ whole genome shotgun (WGS) entry which is preliminary data.</text>
</comment>
<evidence type="ECO:0000313" key="3">
    <source>
        <dbReference type="Proteomes" id="UP000076744"/>
    </source>
</evidence>
<accession>A0A166Y0R5</accession>
<dbReference type="EMBL" id="AZHB01000108">
    <property type="protein sequence ID" value="OAA36404.1"/>
    <property type="molecule type" value="Genomic_DNA"/>
</dbReference>
<gene>
    <name evidence="2" type="ORF">ISF_09950</name>
</gene>
<organism evidence="2 3">
    <name type="scientific">Cordyceps fumosorosea (strain ARSEF 2679)</name>
    <name type="common">Isaria fumosorosea</name>
    <dbReference type="NCBI Taxonomy" id="1081104"/>
    <lineage>
        <taxon>Eukaryota</taxon>
        <taxon>Fungi</taxon>
        <taxon>Dikarya</taxon>
        <taxon>Ascomycota</taxon>
        <taxon>Pezizomycotina</taxon>
        <taxon>Sordariomycetes</taxon>
        <taxon>Hypocreomycetidae</taxon>
        <taxon>Hypocreales</taxon>
        <taxon>Cordycipitaceae</taxon>
        <taxon>Cordyceps</taxon>
    </lineage>
</organism>
<dbReference type="RefSeq" id="XP_018699260.1">
    <property type="nucleotide sequence ID" value="XM_018853549.1"/>
</dbReference>
<keyword evidence="3" id="KW-1185">Reference proteome</keyword>
<dbReference type="GeneID" id="30026242"/>
<evidence type="ECO:0000256" key="1">
    <source>
        <dbReference type="SAM" id="MobiDB-lite"/>
    </source>
</evidence>
<name>A0A166Y0R5_CORFA</name>
<evidence type="ECO:0000313" key="2">
    <source>
        <dbReference type="EMBL" id="OAA36404.1"/>
    </source>
</evidence>
<feature type="region of interest" description="Disordered" evidence="1">
    <location>
        <begin position="278"/>
        <end position="298"/>
    </location>
</feature>
<protein>
    <submittedName>
        <fullName evidence="2">Uncharacterized protein</fullName>
    </submittedName>
</protein>
<feature type="region of interest" description="Disordered" evidence="1">
    <location>
        <begin position="1"/>
        <end position="29"/>
    </location>
</feature>
<proteinExistence type="predicted"/>
<dbReference type="AlphaFoldDB" id="A0A166Y0R5"/>
<dbReference type="Proteomes" id="UP000076744">
    <property type="component" value="Unassembled WGS sequence"/>
</dbReference>
<dbReference type="OrthoDB" id="4870413at2759"/>
<reference evidence="2 3" key="1">
    <citation type="journal article" date="2016" name="Genome Biol. Evol.">
        <title>Divergent and convergent evolution of fungal pathogenicity.</title>
        <authorList>
            <person name="Shang Y."/>
            <person name="Xiao G."/>
            <person name="Zheng P."/>
            <person name="Cen K."/>
            <person name="Zhan S."/>
            <person name="Wang C."/>
        </authorList>
    </citation>
    <scope>NUCLEOTIDE SEQUENCE [LARGE SCALE GENOMIC DNA]</scope>
    <source>
        <strain evidence="2 3">ARSEF 2679</strain>
    </source>
</reference>
<sequence>MDQNAGTGREAEHGYSEKAKARKSGPSLLRKSEELADKANVFAAAIYWEPTHKCHRIAARLPEGETLPDLNKLVADALAGRLPEPLAQPKKKKVPSGPRAHAAGASRRTAKTQQVQQPLRRSARMHQTRGPDAIGDDVYTFRGDSEGAREAETTNGGSSGSGSGSRCPGSDFGSHRGFDSVLEWAPVGSDHEGSVHRQSDLGCAAKPGGGAGGAAHCSPPGSMETSAMEGATQVFEQSAEAMDLLDESCYNDLGVDMTVTEVAAAHSPVAIARRDDASAAALPQPEHQPVSTHASLPRTGMAATDAWRRMAQDALGTVNLLLASDPRSMQAGLGMLPLQQGRVLQGQLAIH</sequence>